<evidence type="ECO:0000313" key="11">
    <source>
        <dbReference type="EMBL" id="KEO73530.1"/>
    </source>
</evidence>
<feature type="transmembrane region" description="Helical" evidence="10">
    <location>
        <begin position="99"/>
        <end position="117"/>
    </location>
</feature>
<evidence type="ECO:0000256" key="1">
    <source>
        <dbReference type="ARBA" id="ARBA00004651"/>
    </source>
</evidence>
<dbReference type="GO" id="GO:0015297">
    <property type="term" value="F:antiporter activity"/>
    <property type="evidence" value="ECO:0007669"/>
    <property type="project" value="UniProtKB-KW"/>
</dbReference>
<protein>
    <recommendedName>
        <fullName evidence="9">Multidrug-efflux transporter</fullName>
    </recommendedName>
</protein>
<evidence type="ECO:0000313" key="12">
    <source>
        <dbReference type="Proteomes" id="UP000027821"/>
    </source>
</evidence>
<dbReference type="eggNOG" id="COG0534">
    <property type="taxonomic scope" value="Bacteria"/>
</dbReference>
<evidence type="ECO:0000256" key="2">
    <source>
        <dbReference type="ARBA" id="ARBA00022448"/>
    </source>
</evidence>
<dbReference type="InterPro" id="IPR002528">
    <property type="entry name" value="MATE_fam"/>
</dbReference>
<feature type="transmembrane region" description="Helical" evidence="10">
    <location>
        <begin position="425"/>
        <end position="446"/>
    </location>
</feature>
<dbReference type="PANTHER" id="PTHR43298:SF2">
    <property type="entry name" value="FMN_FAD EXPORTER YEEO-RELATED"/>
    <property type="match status" value="1"/>
</dbReference>
<dbReference type="PANTHER" id="PTHR43298">
    <property type="entry name" value="MULTIDRUG RESISTANCE PROTEIN NORM-RELATED"/>
    <property type="match status" value="1"/>
</dbReference>
<keyword evidence="4" id="KW-1003">Cell membrane</keyword>
<dbReference type="STRING" id="1048983.EL17_11540"/>
<evidence type="ECO:0000256" key="3">
    <source>
        <dbReference type="ARBA" id="ARBA00022449"/>
    </source>
</evidence>
<reference evidence="11 12" key="1">
    <citation type="submission" date="2014-04" db="EMBL/GenBank/DDBJ databases">
        <title>Characterization and application of a salt tolerant electro-active bacterium.</title>
        <authorList>
            <person name="Yang L."/>
            <person name="Wei S."/>
            <person name="Tay Q.X.M."/>
        </authorList>
    </citation>
    <scope>NUCLEOTIDE SEQUENCE [LARGE SCALE GENOMIC DNA]</scope>
    <source>
        <strain evidence="11 12">LY1</strain>
    </source>
</reference>
<evidence type="ECO:0000256" key="8">
    <source>
        <dbReference type="ARBA" id="ARBA00023136"/>
    </source>
</evidence>
<dbReference type="CDD" id="cd13142">
    <property type="entry name" value="MATE_like_12"/>
    <property type="match status" value="1"/>
</dbReference>
<comment type="caution">
    <text evidence="11">The sequence shown here is derived from an EMBL/GenBank/DDBJ whole genome shotgun (WGS) entry which is preliminary data.</text>
</comment>
<feature type="transmembrane region" description="Helical" evidence="10">
    <location>
        <begin position="285"/>
        <end position="305"/>
    </location>
</feature>
<evidence type="ECO:0000256" key="6">
    <source>
        <dbReference type="ARBA" id="ARBA00022989"/>
    </source>
</evidence>
<evidence type="ECO:0000256" key="9">
    <source>
        <dbReference type="ARBA" id="ARBA00031636"/>
    </source>
</evidence>
<dbReference type="RefSeq" id="WP_035074644.1">
    <property type="nucleotide sequence ID" value="NZ_JMIH01000021.1"/>
</dbReference>
<accession>A0A074KZ95</accession>
<name>A0A074KZ95_9BACT</name>
<dbReference type="GO" id="GO:0005886">
    <property type="term" value="C:plasma membrane"/>
    <property type="evidence" value="ECO:0007669"/>
    <property type="project" value="UniProtKB-SubCell"/>
</dbReference>
<feature type="transmembrane region" description="Helical" evidence="10">
    <location>
        <begin position="58"/>
        <end position="79"/>
    </location>
</feature>
<feature type="transmembrane region" description="Helical" evidence="10">
    <location>
        <begin position="258"/>
        <end position="279"/>
    </location>
</feature>
<gene>
    <name evidence="11" type="ORF">EL17_11540</name>
</gene>
<dbReference type="OrthoDB" id="9776324at2"/>
<proteinExistence type="predicted"/>
<evidence type="ECO:0000256" key="5">
    <source>
        <dbReference type="ARBA" id="ARBA00022692"/>
    </source>
</evidence>
<feature type="transmembrane region" description="Helical" evidence="10">
    <location>
        <begin position="166"/>
        <end position="189"/>
    </location>
</feature>
<dbReference type="NCBIfam" id="TIGR00797">
    <property type="entry name" value="matE"/>
    <property type="match status" value="1"/>
</dbReference>
<dbReference type="Proteomes" id="UP000027821">
    <property type="component" value="Unassembled WGS sequence"/>
</dbReference>
<sequence>MAPKKYKKFTEGRIINSLTSLAGPIIFANILQTAYQLIDTFWLGRLGADAVAAVSLSFPILFLILALGGGLTLAGTVLVAQHKGADDQHQVNYSSSQTVLVIFFVSLMLSFVGWFVARPMMTIVGAGPEILEDSISYFRVSAIGFVFLFMFFVFQSLMRGIGNVMLPVYVILVTVLLNLVLDPLFIYGFGPVPGFGVAGAAVASVITQGLSAIAGIYILFKGKNGIKINWSMMRIDWQYIKKMVYLGIPASIEQSTRALAMVMMIIIVTSFGSGVVAAYGIGARILSFVIIPALGFGIATTTLVGQNIGARKIKRAEKVGNLSTQIAFFGLTGIGILLFLFAETLTAFFVPNDPTVIKDGALFIKIMAPSFGLLGVQQILNGVFNGAGFTKASMMISMLSLWVIRFPLAYVLAYKTTLGYEGIWWAFPISNFIAAIVAFSYFKLGYWKVRLIRDRHTLFSEA</sequence>
<organism evidence="11 12">
    <name type="scientific">Anditalea andensis</name>
    <dbReference type="NCBI Taxonomy" id="1048983"/>
    <lineage>
        <taxon>Bacteria</taxon>
        <taxon>Pseudomonadati</taxon>
        <taxon>Bacteroidota</taxon>
        <taxon>Cytophagia</taxon>
        <taxon>Cytophagales</taxon>
        <taxon>Cytophagaceae</taxon>
        <taxon>Anditalea</taxon>
    </lineage>
</organism>
<keyword evidence="7" id="KW-0406">Ion transport</keyword>
<dbReference type="AlphaFoldDB" id="A0A074KZ95"/>
<evidence type="ECO:0000256" key="10">
    <source>
        <dbReference type="SAM" id="Phobius"/>
    </source>
</evidence>
<comment type="subcellular location">
    <subcellularLocation>
        <location evidence="1">Cell membrane</location>
        <topology evidence="1">Multi-pass membrane protein</topology>
    </subcellularLocation>
</comment>
<feature type="transmembrane region" description="Helical" evidence="10">
    <location>
        <begin position="195"/>
        <end position="220"/>
    </location>
</feature>
<dbReference type="GO" id="GO:0042910">
    <property type="term" value="F:xenobiotic transmembrane transporter activity"/>
    <property type="evidence" value="ECO:0007669"/>
    <property type="project" value="InterPro"/>
</dbReference>
<keyword evidence="6 10" id="KW-1133">Transmembrane helix</keyword>
<dbReference type="Pfam" id="PF01554">
    <property type="entry name" value="MatE"/>
    <property type="match status" value="2"/>
</dbReference>
<feature type="transmembrane region" description="Helical" evidence="10">
    <location>
        <begin position="392"/>
        <end position="413"/>
    </location>
</feature>
<feature type="transmembrane region" description="Helical" evidence="10">
    <location>
        <begin position="326"/>
        <end position="350"/>
    </location>
</feature>
<keyword evidence="5 10" id="KW-0812">Transmembrane</keyword>
<dbReference type="InterPro" id="IPR048279">
    <property type="entry name" value="MdtK-like"/>
</dbReference>
<feature type="transmembrane region" description="Helical" evidence="10">
    <location>
        <begin position="137"/>
        <end position="154"/>
    </location>
</feature>
<keyword evidence="2" id="KW-0813">Transport</keyword>
<dbReference type="EMBL" id="JMIH01000021">
    <property type="protein sequence ID" value="KEO73530.1"/>
    <property type="molecule type" value="Genomic_DNA"/>
</dbReference>
<keyword evidence="3" id="KW-0050">Antiport</keyword>
<feature type="transmembrane region" description="Helical" evidence="10">
    <location>
        <begin position="21"/>
        <end position="38"/>
    </location>
</feature>
<evidence type="ECO:0000256" key="4">
    <source>
        <dbReference type="ARBA" id="ARBA00022475"/>
    </source>
</evidence>
<evidence type="ECO:0000256" key="7">
    <source>
        <dbReference type="ARBA" id="ARBA00023065"/>
    </source>
</evidence>
<dbReference type="GO" id="GO:0006811">
    <property type="term" value="P:monoatomic ion transport"/>
    <property type="evidence" value="ECO:0007669"/>
    <property type="project" value="UniProtKB-KW"/>
</dbReference>
<keyword evidence="8 10" id="KW-0472">Membrane</keyword>
<feature type="transmembrane region" description="Helical" evidence="10">
    <location>
        <begin position="362"/>
        <end position="380"/>
    </location>
</feature>
<keyword evidence="12" id="KW-1185">Reference proteome</keyword>
<dbReference type="InterPro" id="IPR050222">
    <property type="entry name" value="MATE_MdtK"/>
</dbReference>
<dbReference type="PIRSF" id="PIRSF006603">
    <property type="entry name" value="DinF"/>
    <property type="match status" value="1"/>
</dbReference>